<geneLocation type="nucleomorph" evidence="4"/>
<dbReference type="GO" id="GO:0006412">
    <property type="term" value="P:translation"/>
    <property type="evidence" value="ECO:0007669"/>
    <property type="project" value="InterPro"/>
</dbReference>
<sequence>MKSILKFKKPKIKNINNISKINNINKNIQKRNFIYKQLIYPVTSESAMKKIQTSNTLTFLVEPMNNKNSLKKIISKLFKVKTIKINSLISMNGKKKIFVKLGPEHDALDVANKIGYI</sequence>
<dbReference type="HAMAP" id="MF_01369_A">
    <property type="entry name" value="Ribosomal_uL23_A"/>
    <property type="match status" value="1"/>
</dbReference>
<gene>
    <name evidence="4" type="primary">rpl23A</name>
</gene>
<accession>Q98RV5</accession>
<dbReference type="InterPro" id="IPR012678">
    <property type="entry name" value="Ribosomal_uL23/eL15/eS24_sf"/>
</dbReference>
<dbReference type="InterPro" id="IPR013025">
    <property type="entry name" value="Ribosomal_uL23-like"/>
</dbReference>
<dbReference type="GO" id="GO:1990904">
    <property type="term" value="C:ribonucleoprotein complex"/>
    <property type="evidence" value="ECO:0007669"/>
    <property type="project" value="UniProtKB-KW"/>
</dbReference>
<comment type="similarity">
    <text evidence="1">Belongs to the universal ribosomal protein uL23 family.</text>
</comment>
<dbReference type="Proteomes" id="UP000242167">
    <property type="component" value="Nucleomorph 1"/>
</dbReference>
<dbReference type="Gene3D" id="3.30.70.330">
    <property type="match status" value="1"/>
</dbReference>
<dbReference type="GO" id="GO:0003735">
    <property type="term" value="F:structural constituent of ribosome"/>
    <property type="evidence" value="ECO:0007669"/>
    <property type="project" value="InterPro"/>
</dbReference>
<proteinExistence type="inferred from homology"/>
<organism evidence="4 5">
    <name type="scientific">Guillardia theta</name>
    <name type="common">Cryptophyte</name>
    <name type="synonym">Cryptomonas phi</name>
    <dbReference type="NCBI Taxonomy" id="55529"/>
    <lineage>
        <taxon>Eukaryota</taxon>
        <taxon>Cryptophyceae</taxon>
        <taxon>Pyrenomonadales</taxon>
        <taxon>Geminigeraceae</taxon>
        <taxon>Guillardia</taxon>
    </lineage>
</organism>
<keyword evidence="2 4" id="KW-0689">Ribosomal protein</keyword>
<evidence type="ECO:0000313" key="5">
    <source>
        <dbReference type="Proteomes" id="UP000242167"/>
    </source>
</evidence>
<name>Q98RV5_GUITH</name>
<protein>
    <submittedName>
        <fullName evidence="4">60S ribosomal protein L23A</fullName>
    </submittedName>
</protein>
<evidence type="ECO:0000313" key="4">
    <source>
        <dbReference type="EMBL" id="AAK39845.1"/>
    </source>
</evidence>
<evidence type="ECO:0000256" key="1">
    <source>
        <dbReference type="ARBA" id="ARBA00006700"/>
    </source>
</evidence>
<keyword evidence="4" id="KW-0542">Nucleomorph</keyword>
<dbReference type="RefSeq" id="XP_001713550.1">
    <property type="nucleotide sequence ID" value="XM_001713498.1"/>
</dbReference>
<dbReference type="Pfam" id="PF00276">
    <property type="entry name" value="Ribosomal_L23"/>
    <property type="match status" value="1"/>
</dbReference>
<dbReference type="AlphaFoldDB" id="Q98RV5"/>
<dbReference type="EMBL" id="AF165818">
    <property type="protein sequence ID" value="AAK39845.1"/>
    <property type="molecule type" value="Genomic_DNA"/>
</dbReference>
<reference evidence="4 5" key="1">
    <citation type="journal article" date="2001" name="Nature">
        <title>The highly reduced genome of an enslaved algal nucleus.</title>
        <authorList>
            <person name="Douglas S."/>
            <person name="Zauner S."/>
            <person name="Fraunholz M."/>
            <person name="Beaton M."/>
            <person name="Penny S."/>
            <person name="Deng L."/>
            <person name="Wu X."/>
            <person name="Reith M."/>
            <person name="Cavalier-Smith T."/>
            <person name="Maier U."/>
        </authorList>
    </citation>
    <scope>NUCLEOTIDE SEQUENCE [LARGE SCALE GENOMIC DNA]</scope>
</reference>
<dbReference type="InterPro" id="IPR012677">
    <property type="entry name" value="Nucleotide-bd_a/b_plait_sf"/>
</dbReference>
<dbReference type="GO" id="GO:0005840">
    <property type="term" value="C:ribosome"/>
    <property type="evidence" value="ECO:0007669"/>
    <property type="project" value="UniProtKB-KW"/>
</dbReference>
<dbReference type="PANTHER" id="PTHR11620">
    <property type="entry name" value="60S RIBOSOMAL PROTEIN L23A"/>
    <property type="match status" value="1"/>
</dbReference>
<evidence type="ECO:0000256" key="2">
    <source>
        <dbReference type="ARBA" id="ARBA00022980"/>
    </source>
</evidence>
<keyword evidence="3" id="KW-0687">Ribonucleoprotein</keyword>
<evidence type="ECO:0000256" key="3">
    <source>
        <dbReference type="ARBA" id="ARBA00023274"/>
    </source>
</evidence>
<dbReference type="SUPFAM" id="SSF54189">
    <property type="entry name" value="Ribosomal proteins S24e, L23 and L15e"/>
    <property type="match status" value="1"/>
</dbReference>
<dbReference type="PIR" id="B90089">
    <property type="entry name" value="B90089"/>
</dbReference>
<dbReference type="GeneID" id="857333"/>